<organism evidence="1 2">
    <name type="scientific">[Clostridium] aminophilum</name>
    <dbReference type="NCBI Taxonomy" id="1526"/>
    <lineage>
        <taxon>Bacteria</taxon>
        <taxon>Bacillati</taxon>
        <taxon>Bacillota</taxon>
        <taxon>Clostridia</taxon>
        <taxon>Lachnospirales</taxon>
        <taxon>Lachnospiraceae</taxon>
    </lineage>
</organism>
<reference evidence="1 2" key="1">
    <citation type="submission" date="2016-10" db="EMBL/GenBank/DDBJ databases">
        <authorList>
            <person name="de Groot N.N."/>
        </authorList>
    </citation>
    <scope>NUCLEOTIDE SEQUENCE [LARGE SCALE GENOMIC DNA]</scope>
    <source>
        <strain evidence="1 2">KH1P1</strain>
    </source>
</reference>
<name>A0A1I0GI86_9FIRM</name>
<accession>A0A1I0GI86</accession>
<dbReference type="EMBL" id="FOIL01000034">
    <property type="protein sequence ID" value="SET70660.1"/>
    <property type="molecule type" value="Genomic_DNA"/>
</dbReference>
<evidence type="ECO:0000313" key="2">
    <source>
        <dbReference type="Proteomes" id="UP000199820"/>
    </source>
</evidence>
<evidence type="ECO:0000313" key="1">
    <source>
        <dbReference type="EMBL" id="SET70660.1"/>
    </source>
</evidence>
<keyword evidence="2" id="KW-1185">Reference proteome</keyword>
<sequence>MGKDGLELHEYVPGSINVAPEVMHLSMYVLTNPKDYTREYMEHMLQGVLDVYTKIETESSRTYLSLGIFTKKKIPQAALEAWRGFSEEDCEIFLNFIRENWGRRYLAPYVNDVVDFCNTMKIEIN</sequence>
<protein>
    <submittedName>
        <fullName evidence="1">Uncharacterized protein</fullName>
    </submittedName>
</protein>
<dbReference type="OrthoDB" id="9859346at2"/>
<proteinExistence type="predicted"/>
<dbReference type="Proteomes" id="UP000199820">
    <property type="component" value="Unassembled WGS sequence"/>
</dbReference>
<dbReference type="RefSeq" id="WP_143050848.1">
    <property type="nucleotide sequence ID" value="NZ_FOIL01000034.1"/>
</dbReference>
<gene>
    <name evidence="1" type="ORF">SAMN04487771_103422</name>
</gene>
<dbReference type="AlphaFoldDB" id="A0A1I0GI86"/>